<dbReference type="EMBL" id="FOTL01000004">
    <property type="protein sequence ID" value="SFL27876.1"/>
    <property type="molecule type" value="Genomic_DNA"/>
</dbReference>
<feature type="domain" description="DUF11" evidence="3">
    <location>
        <begin position="747"/>
        <end position="862"/>
    </location>
</feature>
<dbReference type="Proteomes" id="UP000183442">
    <property type="component" value="Unassembled WGS sequence"/>
</dbReference>
<keyword evidence="2" id="KW-0472">Membrane</keyword>
<dbReference type="OrthoDB" id="76596at2157"/>
<keyword evidence="2" id="KW-0812">Transmembrane</keyword>
<reference evidence="5" key="1">
    <citation type="submission" date="2016-10" db="EMBL/GenBank/DDBJ databases">
        <authorList>
            <person name="Varghese N."/>
        </authorList>
    </citation>
    <scope>NUCLEOTIDE SEQUENCE [LARGE SCALE GENOMIC DNA]</scope>
    <source>
        <strain evidence="5">DSM 16632</strain>
    </source>
</reference>
<name>A0A1I4GFI2_METOL</name>
<dbReference type="Gene3D" id="2.60.40.1170">
    <property type="entry name" value="Mu homology domain, subdomain B"/>
    <property type="match status" value="3"/>
</dbReference>
<dbReference type="PANTHER" id="PTHR34819:SF3">
    <property type="entry name" value="CELL SURFACE PROTEIN"/>
    <property type="match status" value="1"/>
</dbReference>
<feature type="domain" description="DUF11" evidence="3">
    <location>
        <begin position="500"/>
        <end position="604"/>
    </location>
</feature>
<sequence>MKGNKLMIILIILSILTISCATVSAADVNDTIISDVESDSTNLGVGDSENVDDVSISNLGSDSTNLGAEDSENVDIIQAAETEVSSSRDTADGDSYVLGDSRPVSSNVSDISMYEADANYSENHYFTINLTDTERNFLSHFREVSSGYYFHHNQHPANIYWTAVEEDEMYMIFYMDEDDYKNMHAFLEFNGQRHYADLYIANMPGYNKIGVARFTGINGTTGDAYFETNRNHGPPVKIDGIQILNQTNTTLYVNDKFEDTIYVGEDATLKAIVNLLNYVDVPVTEGIVSYFLVSINGTPLINNISNLPNEEPIGFSVPGGTILIEQYPIGDYEFIAWYHDDTQTHNFESHSNRVILHVIGAPEVDLEVNKTVNVTAAVTQGDYVNFTIEVTNNGPKTATNIVVNDKLPNGLAFVSFDASVGTYDEDSGDWTIPELEKDAIATLNIIAHVTGVGTLTNTATVTSCRENDTNSSNNVSSVEVTSNPAVDKVSIGVIKDVMEDKDSIYYGQEITYIINVTNHGPNATDGVVINDKLPEGLEFVSYNASVGTYDKDSGNWTIGSLGVNQTVSLKIIVTINSLDPINNTAKLINHSGEDVSTVDDEDSVIVTAKPLVDLMIIKELIKVNGEELIPDVRSGVSIHYGDEVTFLITVINWGPCNATDVIVTDKLPEGLEFVSYNASVGEYYPNSGIWIIGNLNNGTDATLEIVANVTKFGETITNIANVTSNEKDNFTDNNNDTVEIDPYEITDLAITIEAPGSVLYGETFEFIINVTNNGPCNATEVIAILELPAEFEYISSRELLGNTSGFNQSTGDWAIGELNVGDTVQLAILVKANELGKFNITAYVEGAEDETTLDNNFDKAEVEVKPYADLSLEKSVDKTEITVGNTVTYTFKVTNNGPFNATGVKVTDSDITKHTFVSASSGDYDSSTGLWNVGELANGESKTLTVTVRISEVGEFANNAVVSSDQYDNNTSNNNASSNNVTVTAVPNEEVPDEDVPNEEVPDEEVPDEEVPDEEGSGEEDSDGDIPDESDDLTTEDSTTKEMETSVLPKTGNPLLVLLLALIVLTGAMFGRKE</sequence>
<feature type="domain" description="DUF11" evidence="3">
    <location>
        <begin position="365"/>
        <end position="480"/>
    </location>
</feature>
<dbReference type="InterPro" id="IPR001434">
    <property type="entry name" value="OmcB-like_DUF11"/>
</dbReference>
<dbReference type="PROSITE" id="PS51257">
    <property type="entry name" value="PROKAR_LIPOPROTEIN"/>
    <property type="match status" value="1"/>
</dbReference>
<feature type="region of interest" description="Disordered" evidence="1">
    <location>
        <begin position="988"/>
        <end position="1051"/>
    </location>
</feature>
<keyword evidence="2" id="KW-1133">Transmembrane helix</keyword>
<protein>
    <submittedName>
        <fullName evidence="4">Conserved repeat domain-containing protein</fullName>
    </submittedName>
</protein>
<evidence type="ECO:0000313" key="4">
    <source>
        <dbReference type="EMBL" id="SFL27876.1"/>
    </source>
</evidence>
<accession>A0A1I4GFI2</accession>
<feature type="transmembrane region" description="Helical" evidence="2">
    <location>
        <begin position="1052"/>
        <end position="1071"/>
    </location>
</feature>
<evidence type="ECO:0000313" key="5">
    <source>
        <dbReference type="Proteomes" id="UP000183442"/>
    </source>
</evidence>
<dbReference type="Pfam" id="PF01345">
    <property type="entry name" value="DUF11"/>
    <property type="match status" value="5"/>
</dbReference>
<dbReference type="InterPro" id="IPR047589">
    <property type="entry name" value="DUF11_rpt"/>
</dbReference>
<dbReference type="NCBIfam" id="TIGR01451">
    <property type="entry name" value="B_ant_repeat"/>
    <property type="match status" value="5"/>
</dbReference>
<dbReference type="AlphaFoldDB" id="A0A1I4GFI2"/>
<feature type="compositionally biased region" description="Acidic residues" evidence="1">
    <location>
        <begin position="990"/>
        <end position="1035"/>
    </location>
</feature>
<proteinExistence type="predicted"/>
<evidence type="ECO:0000256" key="2">
    <source>
        <dbReference type="SAM" id="Phobius"/>
    </source>
</evidence>
<gene>
    <name evidence="4" type="ORF">SAMN02910297_00441</name>
</gene>
<organism evidence="4 5">
    <name type="scientific">Methanobrevibacter olleyae</name>
    <dbReference type="NCBI Taxonomy" id="294671"/>
    <lineage>
        <taxon>Archaea</taxon>
        <taxon>Methanobacteriati</taxon>
        <taxon>Methanobacteriota</taxon>
        <taxon>Methanomada group</taxon>
        <taxon>Methanobacteria</taxon>
        <taxon>Methanobacteriales</taxon>
        <taxon>Methanobacteriaceae</taxon>
        <taxon>Methanobrevibacter</taxon>
    </lineage>
</organism>
<dbReference type="Gene3D" id="2.60.40.10">
    <property type="entry name" value="Immunoglobulins"/>
    <property type="match status" value="2"/>
</dbReference>
<dbReference type="PANTHER" id="PTHR34819">
    <property type="entry name" value="LARGE CYSTEINE-RICH PERIPLASMIC PROTEIN OMCB"/>
    <property type="match status" value="1"/>
</dbReference>
<dbReference type="InterPro" id="IPR051172">
    <property type="entry name" value="Chlamydia_OmcB"/>
</dbReference>
<dbReference type="InterPro" id="IPR013783">
    <property type="entry name" value="Ig-like_fold"/>
</dbReference>
<feature type="domain" description="DUF11" evidence="3">
    <location>
        <begin position="637"/>
        <end position="740"/>
    </location>
</feature>
<dbReference type="RefSeq" id="WP_083405355.1">
    <property type="nucleotide sequence ID" value="NZ_FOTL01000004.1"/>
</dbReference>
<feature type="domain" description="DUF11" evidence="3">
    <location>
        <begin position="869"/>
        <end position="978"/>
    </location>
</feature>
<evidence type="ECO:0000256" key="1">
    <source>
        <dbReference type="SAM" id="MobiDB-lite"/>
    </source>
</evidence>
<evidence type="ECO:0000259" key="3">
    <source>
        <dbReference type="Pfam" id="PF01345"/>
    </source>
</evidence>